<evidence type="ECO:0000313" key="2">
    <source>
        <dbReference type="Proteomes" id="UP000696573"/>
    </source>
</evidence>
<accession>A0A9N9YY90</accession>
<protein>
    <submittedName>
        <fullName evidence="1">Uncharacterized protein</fullName>
    </submittedName>
</protein>
<gene>
    <name evidence="1" type="ORF">CRHIZ90672A_00016565</name>
</gene>
<evidence type="ECO:0000313" key="1">
    <source>
        <dbReference type="EMBL" id="CAH0042064.1"/>
    </source>
</evidence>
<comment type="caution">
    <text evidence="1">The sequence shown here is derived from an EMBL/GenBank/DDBJ whole genome shotgun (WGS) entry which is preliminary data.</text>
</comment>
<name>A0A9N9YY90_9HYPO</name>
<organism evidence="1 2">
    <name type="scientific">Clonostachys rhizophaga</name>
    <dbReference type="NCBI Taxonomy" id="160324"/>
    <lineage>
        <taxon>Eukaryota</taxon>
        <taxon>Fungi</taxon>
        <taxon>Dikarya</taxon>
        <taxon>Ascomycota</taxon>
        <taxon>Pezizomycotina</taxon>
        <taxon>Sordariomycetes</taxon>
        <taxon>Hypocreomycetidae</taxon>
        <taxon>Hypocreales</taxon>
        <taxon>Bionectriaceae</taxon>
        <taxon>Clonostachys</taxon>
    </lineage>
</organism>
<reference evidence="1" key="1">
    <citation type="submission" date="2021-10" db="EMBL/GenBank/DDBJ databases">
        <authorList>
            <person name="Piombo E."/>
        </authorList>
    </citation>
    <scope>NUCLEOTIDE SEQUENCE</scope>
</reference>
<dbReference type="Proteomes" id="UP000696573">
    <property type="component" value="Unassembled WGS sequence"/>
</dbReference>
<dbReference type="EMBL" id="CABFNQ020000765">
    <property type="protein sequence ID" value="CAH0042064.1"/>
    <property type="molecule type" value="Genomic_DNA"/>
</dbReference>
<keyword evidence="2" id="KW-1185">Reference proteome</keyword>
<sequence>MQIRLKNPTLVLLPSAIILGAALLFATLQATFPSTYTHTELQVTLAQEPSEAVVGLCILSQRLANYFVLDAAAFQPGGHGANGGGREQEPTLFSILKLDPFKSPFNEAEKACRNHRSYGKQITDTTMDTVFRAGNRILGRWSLHGWENEGTFVMLVQEAMYGLIREDTRCIYMD</sequence>
<dbReference type="OrthoDB" id="5148046at2759"/>
<proteinExistence type="predicted"/>
<dbReference type="AlphaFoldDB" id="A0A9N9YY90"/>